<feature type="compositionally biased region" description="Low complexity" evidence="8">
    <location>
        <begin position="177"/>
        <end position="200"/>
    </location>
</feature>
<keyword evidence="4 9" id="KW-0732">Signal</keyword>
<keyword evidence="3" id="KW-0336">GPI-anchor</keyword>
<keyword evidence="2" id="KW-1003">Cell membrane</keyword>
<accession>A0A9P8VMQ0</accession>
<keyword evidence="7" id="KW-0449">Lipoprotein</keyword>
<dbReference type="PANTHER" id="PTHR34992">
    <property type="entry name" value="HYPHAL ANASTAMOSIS-7 PROTEIN"/>
    <property type="match status" value="1"/>
</dbReference>
<sequence>MAPLFTTSLLLLAATAHAHFKLNEPTSIGFSDDDEGTGPCGSFTPDFSKDTITDFHVDGQPIAMLSTHPETKWLFRATFAEKADGEWEQLYSIVDQQGIGDFCVPAVTAPKSWVGSTGVLSVVADATDGQLFQCASVKFVDGVGETGGNCKNGTNIKASVTTDSALAAMATATITPGSNSTSGGASTTSGSGAAATTTSAGGNAASGLEVPGSLLGAALFLVGAAFGW</sequence>
<evidence type="ECO:0000256" key="6">
    <source>
        <dbReference type="ARBA" id="ARBA00023180"/>
    </source>
</evidence>
<evidence type="ECO:0000313" key="11">
    <source>
        <dbReference type="EMBL" id="KAH6695413.1"/>
    </source>
</evidence>
<dbReference type="OrthoDB" id="2146436at2759"/>
<dbReference type="InterPro" id="IPR046936">
    <property type="entry name" value="BIM1-like"/>
</dbReference>
<dbReference type="AlphaFoldDB" id="A0A9P8VMQ0"/>
<dbReference type="CDD" id="cd21176">
    <property type="entry name" value="LPMO_auxiliary-like"/>
    <property type="match status" value="1"/>
</dbReference>
<feature type="chain" id="PRO_5040151595" description="Copper acquisition factor BIM1-like domain-containing protein" evidence="9">
    <location>
        <begin position="19"/>
        <end position="228"/>
    </location>
</feature>
<keyword evidence="6" id="KW-0325">Glycoprotein</keyword>
<comment type="caution">
    <text evidence="11">The sequence shown here is derived from an EMBL/GenBank/DDBJ whole genome shotgun (WGS) entry which is preliminary data.</text>
</comment>
<reference evidence="11" key="1">
    <citation type="journal article" date="2021" name="Nat. Commun.">
        <title>Genetic determinants of endophytism in the Arabidopsis root mycobiome.</title>
        <authorList>
            <person name="Mesny F."/>
            <person name="Miyauchi S."/>
            <person name="Thiergart T."/>
            <person name="Pickel B."/>
            <person name="Atanasova L."/>
            <person name="Karlsson M."/>
            <person name="Huettel B."/>
            <person name="Barry K.W."/>
            <person name="Haridas S."/>
            <person name="Chen C."/>
            <person name="Bauer D."/>
            <person name="Andreopoulos W."/>
            <person name="Pangilinan J."/>
            <person name="LaButti K."/>
            <person name="Riley R."/>
            <person name="Lipzen A."/>
            <person name="Clum A."/>
            <person name="Drula E."/>
            <person name="Henrissat B."/>
            <person name="Kohler A."/>
            <person name="Grigoriev I.V."/>
            <person name="Martin F.M."/>
            <person name="Hacquard S."/>
        </authorList>
    </citation>
    <scope>NUCLEOTIDE SEQUENCE</scope>
    <source>
        <strain evidence="11">MPI-SDFR-AT-0117</strain>
    </source>
</reference>
<gene>
    <name evidence="11" type="ORF">F5X68DRAFT_30251</name>
</gene>
<feature type="signal peptide" evidence="9">
    <location>
        <begin position="1"/>
        <end position="18"/>
    </location>
</feature>
<evidence type="ECO:0000256" key="1">
    <source>
        <dbReference type="ARBA" id="ARBA00004609"/>
    </source>
</evidence>
<organism evidence="11 12">
    <name type="scientific">Plectosphaerella plurivora</name>
    <dbReference type="NCBI Taxonomy" id="936078"/>
    <lineage>
        <taxon>Eukaryota</taxon>
        <taxon>Fungi</taxon>
        <taxon>Dikarya</taxon>
        <taxon>Ascomycota</taxon>
        <taxon>Pezizomycotina</taxon>
        <taxon>Sordariomycetes</taxon>
        <taxon>Hypocreomycetidae</taxon>
        <taxon>Glomerellales</taxon>
        <taxon>Plectosphaerellaceae</taxon>
        <taxon>Plectosphaerella</taxon>
    </lineage>
</organism>
<comment type="subcellular location">
    <subcellularLocation>
        <location evidence="1">Cell membrane</location>
        <topology evidence="1">Lipid-anchor</topology>
        <topology evidence="1">GPI-anchor</topology>
    </subcellularLocation>
</comment>
<dbReference type="Proteomes" id="UP000770015">
    <property type="component" value="Unassembled WGS sequence"/>
</dbReference>
<dbReference type="GO" id="GO:0098552">
    <property type="term" value="C:side of membrane"/>
    <property type="evidence" value="ECO:0007669"/>
    <property type="project" value="UniProtKB-KW"/>
</dbReference>
<evidence type="ECO:0000256" key="9">
    <source>
        <dbReference type="SAM" id="SignalP"/>
    </source>
</evidence>
<dbReference type="InterPro" id="IPR046530">
    <property type="entry name" value="BIM1-like_dom"/>
</dbReference>
<evidence type="ECO:0000313" key="12">
    <source>
        <dbReference type="Proteomes" id="UP000770015"/>
    </source>
</evidence>
<dbReference type="GO" id="GO:0005886">
    <property type="term" value="C:plasma membrane"/>
    <property type="evidence" value="ECO:0007669"/>
    <property type="project" value="UniProtKB-SubCell"/>
</dbReference>
<evidence type="ECO:0000256" key="2">
    <source>
        <dbReference type="ARBA" id="ARBA00022475"/>
    </source>
</evidence>
<dbReference type="EMBL" id="JAGSXJ010000002">
    <property type="protein sequence ID" value="KAH6695413.1"/>
    <property type="molecule type" value="Genomic_DNA"/>
</dbReference>
<feature type="region of interest" description="Disordered" evidence="8">
    <location>
        <begin position="176"/>
        <end position="200"/>
    </location>
</feature>
<name>A0A9P8VMQ0_9PEZI</name>
<evidence type="ECO:0000256" key="4">
    <source>
        <dbReference type="ARBA" id="ARBA00022729"/>
    </source>
</evidence>
<evidence type="ECO:0000256" key="3">
    <source>
        <dbReference type="ARBA" id="ARBA00022622"/>
    </source>
</evidence>
<proteinExistence type="predicted"/>
<dbReference type="Pfam" id="PF20238">
    <property type="entry name" value="BIM1-like_dom"/>
    <property type="match status" value="1"/>
</dbReference>
<keyword evidence="12" id="KW-1185">Reference proteome</keyword>
<dbReference type="PANTHER" id="PTHR34992:SF1">
    <property type="entry name" value="COPPER ACQUISITION FACTOR BIM1-LIKE DOMAIN-CONTAINING PROTEIN"/>
    <property type="match status" value="1"/>
</dbReference>
<keyword evidence="5" id="KW-0472">Membrane</keyword>
<protein>
    <recommendedName>
        <fullName evidence="10">Copper acquisition factor BIM1-like domain-containing protein</fullName>
    </recommendedName>
</protein>
<evidence type="ECO:0000256" key="7">
    <source>
        <dbReference type="ARBA" id="ARBA00023288"/>
    </source>
</evidence>
<evidence type="ECO:0000256" key="8">
    <source>
        <dbReference type="SAM" id="MobiDB-lite"/>
    </source>
</evidence>
<evidence type="ECO:0000256" key="5">
    <source>
        <dbReference type="ARBA" id="ARBA00023136"/>
    </source>
</evidence>
<evidence type="ECO:0000259" key="10">
    <source>
        <dbReference type="Pfam" id="PF20238"/>
    </source>
</evidence>
<feature type="domain" description="Copper acquisition factor BIM1-like" evidence="10">
    <location>
        <begin position="17"/>
        <end position="154"/>
    </location>
</feature>